<gene>
    <name evidence="1" type="ORF">V6N12_069217</name>
</gene>
<proteinExistence type="predicted"/>
<evidence type="ECO:0000313" key="2">
    <source>
        <dbReference type="Proteomes" id="UP001472677"/>
    </source>
</evidence>
<dbReference type="PANTHER" id="PTHR33067">
    <property type="entry name" value="RNA-DIRECTED DNA POLYMERASE-RELATED"/>
    <property type="match status" value="1"/>
</dbReference>
<protein>
    <submittedName>
        <fullName evidence="1">Uncharacterized protein</fullName>
    </submittedName>
</protein>
<sequence>MPKSAFQNLRIGQARPTTVCCNWQIYVQPEGKIEDILIRVDKFIFHPDFLNLDCEADEHAPIILGRPFLATKRVLIDCENGELILRINDQKVKINVFTTQGQPDLPDEC</sequence>
<dbReference type="PANTHER" id="PTHR33067:SF32">
    <property type="entry name" value="ASPARTIC PEPTIDASE DDI1-TYPE DOMAIN-CONTAINING PROTEIN"/>
    <property type="match status" value="1"/>
</dbReference>
<organism evidence="1 2">
    <name type="scientific">Hibiscus sabdariffa</name>
    <name type="common">roselle</name>
    <dbReference type="NCBI Taxonomy" id="183260"/>
    <lineage>
        <taxon>Eukaryota</taxon>
        <taxon>Viridiplantae</taxon>
        <taxon>Streptophyta</taxon>
        <taxon>Embryophyta</taxon>
        <taxon>Tracheophyta</taxon>
        <taxon>Spermatophyta</taxon>
        <taxon>Magnoliopsida</taxon>
        <taxon>eudicotyledons</taxon>
        <taxon>Gunneridae</taxon>
        <taxon>Pentapetalae</taxon>
        <taxon>rosids</taxon>
        <taxon>malvids</taxon>
        <taxon>Malvales</taxon>
        <taxon>Malvaceae</taxon>
        <taxon>Malvoideae</taxon>
        <taxon>Hibiscus</taxon>
    </lineage>
</organism>
<evidence type="ECO:0000313" key="1">
    <source>
        <dbReference type="EMBL" id="KAK8578873.1"/>
    </source>
</evidence>
<comment type="caution">
    <text evidence="1">The sequence shown here is derived from an EMBL/GenBank/DDBJ whole genome shotgun (WGS) entry which is preliminary data.</text>
</comment>
<keyword evidence="2" id="KW-1185">Reference proteome</keyword>
<dbReference type="Proteomes" id="UP001472677">
    <property type="component" value="Unassembled WGS sequence"/>
</dbReference>
<reference evidence="1 2" key="1">
    <citation type="journal article" date="2024" name="G3 (Bethesda)">
        <title>Genome assembly of Hibiscus sabdariffa L. provides insights into metabolisms of medicinal natural products.</title>
        <authorList>
            <person name="Kim T."/>
        </authorList>
    </citation>
    <scope>NUCLEOTIDE SEQUENCE [LARGE SCALE GENOMIC DNA]</scope>
    <source>
        <strain evidence="1">TK-2024</strain>
        <tissue evidence="1">Old leaves</tissue>
    </source>
</reference>
<dbReference type="InterPro" id="IPR021109">
    <property type="entry name" value="Peptidase_aspartic_dom_sf"/>
</dbReference>
<accession>A0ABR2FD82</accession>
<dbReference type="EMBL" id="JBBPBM010000006">
    <property type="protein sequence ID" value="KAK8578873.1"/>
    <property type="molecule type" value="Genomic_DNA"/>
</dbReference>
<name>A0ABR2FD82_9ROSI</name>
<dbReference type="Gene3D" id="2.40.70.10">
    <property type="entry name" value="Acid Proteases"/>
    <property type="match status" value="1"/>
</dbReference>